<accession>A0A1N7M6C2</accession>
<evidence type="ECO:0000313" key="2">
    <source>
        <dbReference type="Proteomes" id="UP000186026"/>
    </source>
</evidence>
<name>A0A1N7M6C2_9BACT</name>
<dbReference type="STRING" id="529505.SAMN05421761_105136"/>
<organism evidence="1 2">
    <name type="scientific">Belliella pelovolcani</name>
    <dbReference type="NCBI Taxonomy" id="529505"/>
    <lineage>
        <taxon>Bacteria</taxon>
        <taxon>Pseudomonadati</taxon>
        <taxon>Bacteroidota</taxon>
        <taxon>Cytophagia</taxon>
        <taxon>Cytophagales</taxon>
        <taxon>Cyclobacteriaceae</taxon>
        <taxon>Belliella</taxon>
    </lineage>
</organism>
<dbReference type="Proteomes" id="UP000186026">
    <property type="component" value="Unassembled WGS sequence"/>
</dbReference>
<gene>
    <name evidence="1" type="ORF">SAMN05421761_105136</name>
</gene>
<dbReference type="EMBL" id="FTOP01000005">
    <property type="protein sequence ID" value="SIS81638.1"/>
    <property type="molecule type" value="Genomic_DNA"/>
</dbReference>
<dbReference type="AlphaFoldDB" id="A0A1N7M6C2"/>
<evidence type="ECO:0000313" key="1">
    <source>
        <dbReference type="EMBL" id="SIS81638.1"/>
    </source>
</evidence>
<reference evidence="2" key="1">
    <citation type="submission" date="2017-01" db="EMBL/GenBank/DDBJ databases">
        <authorList>
            <person name="Varghese N."/>
            <person name="Submissions S."/>
        </authorList>
    </citation>
    <scope>NUCLEOTIDE SEQUENCE [LARGE SCALE GENOMIC DNA]</scope>
    <source>
        <strain evidence="2">DSM 46698</strain>
    </source>
</reference>
<protein>
    <submittedName>
        <fullName evidence="1">Uncharacterized protein</fullName>
    </submittedName>
</protein>
<proteinExistence type="predicted"/>
<sequence length="29" mass="3556">MQIESLTFNLHIIYLFLMQIESQNEKERS</sequence>
<keyword evidence="2" id="KW-1185">Reference proteome</keyword>